<accession>A0AAW0L2L5</accession>
<dbReference type="PANTHER" id="PTHR31970:SF0">
    <property type="entry name" value="MOLYBDATE TRANSPORTER 1"/>
    <property type="match status" value="1"/>
</dbReference>
<dbReference type="Proteomes" id="UP000237347">
    <property type="component" value="Unassembled WGS sequence"/>
</dbReference>
<dbReference type="Pfam" id="PF16983">
    <property type="entry name" value="MFS_MOT1"/>
    <property type="match status" value="1"/>
</dbReference>
<feature type="transmembrane region" description="Helical" evidence="1">
    <location>
        <begin position="39"/>
        <end position="59"/>
    </location>
</feature>
<gene>
    <name evidence="2" type="primary">MOT1_2</name>
    <name evidence="2" type="ORF">CFP56_009212</name>
</gene>
<evidence type="ECO:0000313" key="3">
    <source>
        <dbReference type="Proteomes" id="UP000237347"/>
    </source>
</evidence>
<dbReference type="EMBL" id="PKMF04000169">
    <property type="protein sequence ID" value="KAK7845500.1"/>
    <property type="molecule type" value="Genomic_DNA"/>
</dbReference>
<dbReference type="AlphaFoldDB" id="A0AAW0L2L5"/>
<keyword evidence="1" id="KW-1133">Transmembrane helix</keyword>
<dbReference type="PANTHER" id="PTHR31970">
    <property type="match status" value="1"/>
</dbReference>
<comment type="caution">
    <text evidence="2">The sequence shown here is derived from an EMBL/GenBank/DDBJ whole genome shotgun (WGS) entry which is preliminary data.</text>
</comment>
<proteinExistence type="predicted"/>
<dbReference type="GO" id="GO:0015098">
    <property type="term" value="F:molybdate ion transmembrane transporter activity"/>
    <property type="evidence" value="ECO:0007669"/>
    <property type="project" value="InterPro"/>
</dbReference>
<sequence>MKANLCLRSKWAELNGAMGDLGTYIPIVLALTLEDDLNLGTTLIFTGVYNIITGAIYGVPMPVQPMKAIAAVAISGTGFGVPEIIESVDSELAHGRVSKFYWWVALGSQAGSL</sequence>
<evidence type="ECO:0000256" key="1">
    <source>
        <dbReference type="SAM" id="Phobius"/>
    </source>
</evidence>
<reference evidence="2 3" key="1">
    <citation type="journal article" date="2018" name="Sci. Data">
        <title>The draft genome sequence of cork oak.</title>
        <authorList>
            <person name="Ramos A.M."/>
            <person name="Usie A."/>
            <person name="Barbosa P."/>
            <person name="Barros P.M."/>
            <person name="Capote T."/>
            <person name="Chaves I."/>
            <person name="Simoes F."/>
            <person name="Abreu I."/>
            <person name="Carrasquinho I."/>
            <person name="Faro C."/>
            <person name="Guimaraes J.B."/>
            <person name="Mendonca D."/>
            <person name="Nobrega F."/>
            <person name="Rodrigues L."/>
            <person name="Saibo N.J.M."/>
            <person name="Varela M.C."/>
            <person name="Egas C."/>
            <person name="Matos J."/>
            <person name="Miguel C.M."/>
            <person name="Oliveira M.M."/>
            <person name="Ricardo C.P."/>
            <person name="Goncalves S."/>
        </authorList>
    </citation>
    <scope>NUCLEOTIDE SEQUENCE [LARGE SCALE GENOMIC DNA]</scope>
    <source>
        <strain evidence="3">cv. HL8</strain>
    </source>
</reference>
<dbReference type="InterPro" id="IPR031563">
    <property type="entry name" value="MOT1/MOT2"/>
</dbReference>
<organism evidence="2 3">
    <name type="scientific">Quercus suber</name>
    <name type="common">Cork oak</name>
    <dbReference type="NCBI Taxonomy" id="58331"/>
    <lineage>
        <taxon>Eukaryota</taxon>
        <taxon>Viridiplantae</taxon>
        <taxon>Streptophyta</taxon>
        <taxon>Embryophyta</taxon>
        <taxon>Tracheophyta</taxon>
        <taxon>Spermatophyta</taxon>
        <taxon>Magnoliopsida</taxon>
        <taxon>eudicotyledons</taxon>
        <taxon>Gunneridae</taxon>
        <taxon>Pentapetalae</taxon>
        <taxon>rosids</taxon>
        <taxon>fabids</taxon>
        <taxon>Fagales</taxon>
        <taxon>Fagaceae</taxon>
        <taxon>Quercus</taxon>
    </lineage>
</organism>
<evidence type="ECO:0000313" key="2">
    <source>
        <dbReference type="EMBL" id="KAK7845500.1"/>
    </source>
</evidence>
<keyword evidence="1" id="KW-0812">Transmembrane</keyword>
<keyword evidence="1" id="KW-0472">Membrane</keyword>
<feature type="transmembrane region" description="Helical" evidence="1">
    <location>
        <begin position="12"/>
        <end position="33"/>
    </location>
</feature>
<name>A0AAW0L2L5_QUESU</name>
<keyword evidence="3" id="KW-1185">Reference proteome</keyword>
<protein>
    <submittedName>
        <fullName evidence="2">Molybdate transporter 1</fullName>
    </submittedName>
</protein>